<accession>A0AAX1XTH4</accession>
<evidence type="ECO:0000256" key="4">
    <source>
        <dbReference type="ARBA" id="ARBA00022989"/>
    </source>
</evidence>
<evidence type="ECO:0000256" key="5">
    <source>
        <dbReference type="ARBA" id="ARBA00023136"/>
    </source>
</evidence>
<sequence>MTNIKKKVLTDILRAMASNALSIFASAFIILVLPKFIGLEEYSYWQLYIFYSSYVGFLHLGWSDGFYLNNGGKNFDLINKERTSSNYYSFILFQIFLAVSIIIISTTLSDNYAQVTFYIAVCLLLTNIRSYSQFLLQATSRIKEYSSIIIIEKVTLVIGVTIVLLFYDVKFEMIILVDLLSRLVALTISSYRCKSILFYENVNCATLILGFEDTKKFIYSGFKLMFSFICSLLIFGVVRYMIEAKWGILAFGEVSLTLSLATLFVVFINSISIVLFPVLRNINEKLRKEVYIKIRFYLFMFLLILCNLYFPLYSIMSLWLPNFNNALQYLPLVFPIMLFETKTSILTNSYMKALRKESDLLKVNIFTLILSIVFSSMIYIYSDSLENSLILLVIVSFTKYVVSDYLLSKNMKAIEYKYWIFDFLFVVTFMTLANSNYEYVYTLLTLPLLPLLIYKIIK</sequence>
<evidence type="ECO:0000256" key="1">
    <source>
        <dbReference type="ARBA" id="ARBA00004651"/>
    </source>
</evidence>
<protein>
    <recommendedName>
        <fullName evidence="9">Oligosaccharide flippase family protein</fullName>
    </recommendedName>
</protein>
<keyword evidence="4 6" id="KW-1133">Transmembrane helix</keyword>
<feature type="transmembrane region" description="Helical" evidence="6">
    <location>
        <begin position="332"/>
        <end position="351"/>
    </location>
</feature>
<feature type="transmembrane region" description="Helical" evidence="6">
    <location>
        <begin position="388"/>
        <end position="407"/>
    </location>
</feature>
<evidence type="ECO:0000256" key="6">
    <source>
        <dbReference type="SAM" id="Phobius"/>
    </source>
</evidence>
<evidence type="ECO:0000256" key="3">
    <source>
        <dbReference type="ARBA" id="ARBA00022692"/>
    </source>
</evidence>
<feature type="transmembrane region" description="Helical" evidence="6">
    <location>
        <begin position="254"/>
        <end position="276"/>
    </location>
</feature>
<dbReference type="InterPro" id="IPR050833">
    <property type="entry name" value="Poly_Biosynth_Transport"/>
</dbReference>
<feature type="transmembrane region" description="Helical" evidence="6">
    <location>
        <begin position="363"/>
        <end position="382"/>
    </location>
</feature>
<evidence type="ECO:0000256" key="2">
    <source>
        <dbReference type="ARBA" id="ARBA00022475"/>
    </source>
</evidence>
<reference evidence="7 8" key="1">
    <citation type="journal article" date="2018" name="AMB Express">
        <title>Occurrence and significance of pathogenicity and fitness islands in environmental vibrios.</title>
        <authorList>
            <person name="Klein S."/>
            <person name="Pipes S."/>
            <person name="Lovell C.R."/>
        </authorList>
    </citation>
    <scope>NUCLEOTIDE SEQUENCE [LARGE SCALE GENOMIC DNA]</scope>
    <source>
        <strain evidence="7 8">JBS-8-11-1</strain>
    </source>
</reference>
<dbReference type="EMBL" id="PKPZ01000001">
    <property type="protein sequence ID" value="RPB43105.1"/>
    <property type="molecule type" value="Genomic_DNA"/>
</dbReference>
<dbReference type="PANTHER" id="PTHR30250">
    <property type="entry name" value="PST FAMILY PREDICTED COLANIC ACID TRANSPORTER"/>
    <property type="match status" value="1"/>
</dbReference>
<dbReference type="PANTHER" id="PTHR30250:SF11">
    <property type="entry name" value="O-ANTIGEN TRANSPORTER-RELATED"/>
    <property type="match status" value="1"/>
</dbReference>
<proteinExistence type="predicted"/>
<dbReference type="GO" id="GO:0005886">
    <property type="term" value="C:plasma membrane"/>
    <property type="evidence" value="ECO:0007669"/>
    <property type="project" value="UniProtKB-SubCell"/>
</dbReference>
<feature type="transmembrane region" description="Helical" evidence="6">
    <location>
        <begin position="12"/>
        <end position="33"/>
    </location>
</feature>
<evidence type="ECO:0008006" key="9">
    <source>
        <dbReference type="Google" id="ProtNLM"/>
    </source>
</evidence>
<name>A0AAX1XTH4_9VIBR</name>
<keyword evidence="3 6" id="KW-0812">Transmembrane</keyword>
<organism evidence="7 8">
    <name type="scientific">Vibrio diabolicus</name>
    <dbReference type="NCBI Taxonomy" id="50719"/>
    <lineage>
        <taxon>Bacteria</taxon>
        <taxon>Pseudomonadati</taxon>
        <taxon>Pseudomonadota</taxon>
        <taxon>Gammaproteobacteria</taxon>
        <taxon>Vibrionales</taxon>
        <taxon>Vibrionaceae</taxon>
        <taxon>Vibrio</taxon>
        <taxon>Vibrio diabolicus subgroup</taxon>
    </lineage>
</organism>
<dbReference type="Proteomes" id="UP000283878">
    <property type="component" value="Unassembled WGS sequence"/>
</dbReference>
<dbReference type="AlphaFoldDB" id="A0AAX1XTH4"/>
<comment type="caution">
    <text evidence="7">The sequence shown here is derived from an EMBL/GenBank/DDBJ whole genome shotgun (WGS) entry which is preliminary data.</text>
</comment>
<feature type="transmembrane region" description="Helical" evidence="6">
    <location>
        <begin position="416"/>
        <end position="433"/>
    </location>
</feature>
<comment type="subcellular location">
    <subcellularLocation>
        <location evidence="1">Cell membrane</location>
        <topology evidence="1">Multi-pass membrane protein</topology>
    </subcellularLocation>
</comment>
<evidence type="ECO:0000313" key="7">
    <source>
        <dbReference type="EMBL" id="RPB43105.1"/>
    </source>
</evidence>
<feature type="transmembrane region" description="Helical" evidence="6">
    <location>
        <begin position="148"/>
        <end position="167"/>
    </location>
</feature>
<feature type="transmembrane region" description="Helical" evidence="6">
    <location>
        <begin position="224"/>
        <end position="242"/>
    </location>
</feature>
<keyword evidence="5 6" id="KW-0472">Membrane</keyword>
<feature type="transmembrane region" description="Helical" evidence="6">
    <location>
        <begin position="45"/>
        <end position="67"/>
    </location>
</feature>
<feature type="transmembrane region" description="Helical" evidence="6">
    <location>
        <begin position="296"/>
        <end position="320"/>
    </location>
</feature>
<evidence type="ECO:0000313" key="8">
    <source>
        <dbReference type="Proteomes" id="UP000283878"/>
    </source>
</evidence>
<feature type="transmembrane region" description="Helical" evidence="6">
    <location>
        <begin position="87"/>
        <end position="109"/>
    </location>
</feature>
<gene>
    <name evidence="7" type="ORF">CYQ91_00995</name>
</gene>
<keyword evidence="2" id="KW-1003">Cell membrane</keyword>